<evidence type="ECO:0000256" key="1">
    <source>
        <dbReference type="SAM" id="MobiDB-lite"/>
    </source>
</evidence>
<name>A0A0P1AFZ5_PLAHL</name>
<accession>A0A0P1AFZ5</accession>
<evidence type="ECO:0000313" key="3">
    <source>
        <dbReference type="Proteomes" id="UP000054928"/>
    </source>
</evidence>
<evidence type="ECO:0000313" key="2">
    <source>
        <dbReference type="EMBL" id="CEG39582.1"/>
    </source>
</evidence>
<proteinExistence type="predicted"/>
<reference evidence="3" key="1">
    <citation type="submission" date="2014-09" db="EMBL/GenBank/DDBJ databases">
        <authorList>
            <person name="Sharma Rahul"/>
            <person name="Thines Marco"/>
        </authorList>
    </citation>
    <scope>NUCLEOTIDE SEQUENCE [LARGE SCALE GENOMIC DNA]</scope>
</reference>
<feature type="region of interest" description="Disordered" evidence="1">
    <location>
        <begin position="1"/>
        <end position="20"/>
    </location>
</feature>
<dbReference type="EMBL" id="CCYD01000428">
    <property type="protein sequence ID" value="CEG39582.1"/>
    <property type="molecule type" value="Genomic_DNA"/>
</dbReference>
<dbReference type="RefSeq" id="XP_024575951.1">
    <property type="nucleotide sequence ID" value="XM_024725145.1"/>
</dbReference>
<dbReference type="AlphaFoldDB" id="A0A0P1AFZ5"/>
<keyword evidence="3" id="KW-1185">Reference proteome</keyword>
<organism evidence="2 3">
    <name type="scientific">Plasmopara halstedii</name>
    <name type="common">Downy mildew of sunflower</name>
    <dbReference type="NCBI Taxonomy" id="4781"/>
    <lineage>
        <taxon>Eukaryota</taxon>
        <taxon>Sar</taxon>
        <taxon>Stramenopiles</taxon>
        <taxon>Oomycota</taxon>
        <taxon>Peronosporomycetes</taxon>
        <taxon>Peronosporales</taxon>
        <taxon>Peronosporaceae</taxon>
        <taxon>Plasmopara</taxon>
    </lineage>
</organism>
<dbReference type="GeneID" id="36404877"/>
<protein>
    <submittedName>
        <fullName evidence="2">Uncharacterized protein</fullName>
    </submittedName>
</protein>
<sequence>MGQGTESGTHAVKTEHSGCPHLREASSLGISLGASGPTIELFGAVEPFIR</sequence>
<dbReference type="Proteomes" id="UP000054928">
    <property type="component" value="Unassembled WGS sequence"/>
</dbReference>